<dbReference type="InterPro" id="IPR003661">
    <property type="entry name" value="HisK_dim/P_dom"/>
</dbReference>
<evidence type="ECO:0000256" key="5">
    <source>
        <dbReference type="ARBA" id="ARBA00022553"/>
    </source>
</evidence>
<dbReference type="InterPro" id="IPR003594">
    <property type="entry name" value="HATPase_dom"/>
</dbReference>
<evidence type="ECO:0000256" key="13">
    <source>
        <dbReference type="ARBA" id="ARBA00023136"/>
    </source>
</evidence>
<dbReference type="SUPFAM" id="SSF47384">
    <property type="entry name" value="Homodimeric domain of signal transducing histidine kinase"/>
    <property type="match status" value="1"/>
</dbReference>
<dbReference type="Pfam" id="PF00672">
    <property type="entry name" value="HAMP"/>
    <property type="match status" value="1"/>
</dbReference>
<dbReference type="CDD" id="cd00082">
    <property type="entry name" value="HisKA"/>
    <property type="match status" value="1"/>
</dbReference>
<evidence type="ECO:0000259" key="16">
    <source>
        <dbReference type="PROSITE" id="PS50885"/>
    </source>
</evidence>
<dbReference type="InterPro" id="IPR005467">
    <property type="entry name" value="His_kinase_dom"/>
</dbReference>
<evidence type="ECO:0000256" key="2">
    <source>
        <dbReference type="ARBA" id="ARBA00004651"/>
    </source>
</evidence>
<dbReference type="AlphaFoldDB" id="A0A7W6DV17"/>
<dbReference type="InterPro" id="IPR029151">
    <property type="entry name" value="Sensor-like_sf"/>
</dbReference>
<dbReference type="GO" id="GO:0005524">
    <property type="term" value="F:ATP binding"/>
    <property type="evidence" value="ECO:0007669"/>
    <property type="project" value="UniProtKB-KW"/>
</dbReference>
<evidence type="ECO:0000256" key="3">
    <source>
        <dbReference type="ARBA" id="ARBA00012438"/>
    </source>
</evidence>
<comment type="subcellular location">
    <subcellularLocation>
        <location evidence="2">Cell membrane</location>
        <topology evidence="2">Multi-pass membrane protein</topology>
    </subcellularLocation>
</comment>
<keyword evidence="5" id="KW-0597">Phosphoprotein</keyword>
<evidence type="ECO:0000256" key="14">
    <source>
        <dbReference type="SAM" id="Phobius"/>
    </source>
</evidence>
<dbReference type="SMART" id="SM00387">
    <property type="entry name" value="HATPase_c"/>
    <property type="match status" value="1"/>
</dbReference>
<dbReference type="SMART" id="SM00304">
    <property type="entry name" value="HAMP"/>
    <property type="match status" value="1"/>
</dbReference>
<dbReference type="Pfam" id="PF02518">
    <property type="entry name" value="HATPase_c"/>
    <property type="match status" value="1"/>
</dbReference>
<dbReference type="Gene3D" id="6.10.340.10">
    <property type="match status" value="1"/>
</dbReference>
<reference evidence="17 18" key="1">
    <citation type="submission" date="2020-08" db="EMBL/GenBank/DDBJ databases">
        <title>Genomic Encyclopedia of Type Strains, Phase IV (KMG-IV): sequencing the most valuable type-strain genomes for metagenomic binning, comparative biology and taxonomic classification.</title>
        <authorList>
            <person name="Goeker M."/>
        </authorList>
    </citation>
    <scope>NUCLEOTIDE SEQUENCE [LARGE SCALE GENOMIC DNA]</scope>
    <source>
        <strain evidence="17 18">DSM 102235</strain>
    </source>
</reference>
<keyword evidence="4" id="KW-1003">Cell membrane</keyword>
<protein>
    <recommendedName>
        <fullName evidence="3">histidine kinase</fullName>
        <ecNumber evidence="3">2.7.13.3</ecNumber>
    </recommendedName>
</protein>
<evidence type="ECO:0000256" key="4">
    <source>
        <dbReference type="ARBA" id="ARBA00022475"/>
    </source>
</evidence>
<dbReference type="InterPro" id="IPR004358">
    <property type="entry name" value="Sig_transdc_His_kin-like_C"/>
</dbReference>
<keyword evidence="18" id="KW-1185">Reference proteome</keyword>
<keyword evidence="7 14" id="KW-0812">Transmembrane</keyword>
<feature type="domain" description="HAMP" evidence="16">
    <location>
        <begin position="341"/>
        <end position="394"/>
    </location>
</feature>
<dbReference type="InterPro" id="IPR036097">
    <property type="entry name" value="HisK_dim/P_sf"/>
</dbReference>
<dbReference type="EMBL" id="JACIEJ010000010">
    <property type="protein sequence ID" value="MBB3987447.1"/>
    <property type="molecule type" value="Genomic_DNA"/>
</dbReference>
<dbReference type="Pfam" id="PF00512">
    <property type="entry name" value="HisKA"/>
    <property type="match status" value="1"/>
</dbReference>
<dbReference type="PROSITE" id="PS50109">
    <property type="entry name" value="HIS_KIN"/>
    <property type="match status" value="1"/>
</dbReference>
<keyword evidence="10" id="KW-0067">ATP-binding</keyword>
<gene>
    <name evidence="17" type="ORF">GGQ68_003794</name>
</gene>
<dbReference type="PANTHER" id="PTHR43065">
    <property type="entry name" value="SENSOR HISTIDINE KINASE"/>
    <property type="match status" value="1"/>
</dbReference>
<feature type="domain" description="Histidine kinase" evidence="15">
    <location>
        <begin position="443"/>
        <end position="656"/>
    </location>
</feature>
<dbReference type="CDD" id="cd06225">
    <property type="entry name" value="HAMP"/>
    <property type="match status" value="1"/>
</dbReference>
<evidence type="ECO:0000256" key="8">
    <source>
        <dbReference type="ARBA" id="ARBA00022741"/>
    </source>
</evidence>
<evidence type="ECO:0000256" key="1">
    <source>
        <dbReference type="ARBA" id="ARBA00000085"/>
    </source>
</evidence>
<comment type="catalytic activity">
    <reaction evidence="1">
        <text>ATP + protein L-histidine = ADP + protein N-phospho-L-histidine.</text>
        <dbReference type="EC" id="2.7.13.3"/>
    </reaction>
</comment>
<evidence type="ECO:0000313" key="17">
    <source>
        <dbReference type="EMBL" id="MBB3987447.1"/>
    </source>
</evidence>
<dbReference type="Gene3D" id="3.30.565.10">
    <property type="entry name" value="Histidine kinase-like ATPase, C-terminal domain"/>
    <property type="match status" value="1"/>
</dbReference>
<comment type="caution">
    <text evidence="17">The sequence shown here is derived from an EMBL/GenBank/DDBJ whole genome shotgun (WGS) entry which is preliminary data.</text>
</comment>
<keyword evidence="13 14" id="KW-0472">Membrane</keyword>
<dbReference type="InterPro" id="IPR033463">
    <property type="entry name" value="sCache_3"/>
</dbReference>
<evidence type="ECO:0000256" key="10">
    <source>
        <dbReference type="ARBA" id="ARBA00022840"/>
    </source>
</evidence>
<dbReference type="SUPFAM" id="SSF158472">
    <property type="entry name" value="HAMP domain-like"/>
    <property type="match status" value="1"/>
</dbReference>
<keyword evidence="6 17" id="KW-0808">Transferase</keyword>
<keyword evidence="11 14" id="KW-1133">Transmembrane helix</keyword>
<dbReference type="Pfam" id="PF17202">
    <property type="entry name" value="sCache_3_3"/>
    <property type="match status" value="1"/>
</dbReference>
<evidence type="ECO:0000256" key="6">
    <source>
        <dbReference type="ARBA" id="ARBA00022679"/>
    </source>
</evidence>
<keyword evidence="12" id="KW-0902">Two-component regulatory system</keyword>
<dbReference type="PANTHER" id="PTHR43065:SF10">
    <property type="entry name" value="PEROXIDE STRESS-ACTIVATED HISTIDINE KINASE MAK3"/>
    <property type="match status" value="1"/>
</dbReference>
<dbReference type="GO" id="GO:0005886">
    <property type="term" value="C:plasma membrane"/>
    <property type="evidence" value="ECO:0007669"/>
    <property type="project" value="UniProtKB-SubCell"/>
</dbReference>
<dbReference type="InterPro" id="IPR036890">
    <property type="entry name" value="HATPase_C_sf"/>
</dbReference>
<dbReference type="PROSITE" id="PS50885">
    <property type="entry name" value="HAMP"/>
    <property type="match status" value="1"/>
</dbReference>
<evidence type="ECO:0000256" key="12">
    <source>
        <dbReference type="ARBA" id="ARBA00023012"/>
    </source>
</evidence>
<dbReference type="InterPro" id="IPR003660">
    <property type="entry name" value="HAMP_dom"/>
</dbReference>
<keyword evidence="8" id="KW-0547">Nucleotide-binding</keyword>
<feature type="transmembrane region" description="Helical" evidence="14">
    <location>
        <begin position="317"/>
        <end position="340"/>
    </location>
</feature>
<evidence type="ECO:0000259" key="15">
    <source>
        <dbReference type="PROSITE" id="PS50109"/>
    </source>
</evidence>
<dbReference type="Gene3D" id="1.10.287.130">
    <property type="match status" value="1"/>
</dbReference>
<proteinExistence type="predicted"/>
<accession>A0A7W6DV17</accession>
<evidence type="ECO:0000313" key="18">
    <source>
        <dbReference type="Proteomes" id="UP000541426"/>
    </source>
</evidence>
<evidence type="ECO:0000256" key="11">
    <source>
        <dbReference type="ARBA" id="ARBA00022989"/>
    </source>
</evidence>
<name>A0A7W6DV17_9RHOB</name>
<dbReference type="EC" id="2.7.13.3" evidence="3"/>
<organism evidence="17 18">
    <name type="scientific">Sagittula marina</name>
    <dbReference type="NCBI Taxonomy" id="943940"/>
    <lineage>
        <taxon>Bacteria</taxon>
        <taxon>Pseudomonadati</taxon>
        <taxon>Pseudomonadota</taxon>
        <taxon>Alphaproteobacteria</taxon>
        <taxon>Rhodobacterales</taxon>
        <taxon>Roseobacteraceae</taxon>
        <taxon>Sagittula</taxon>
    </lineage>
</organism>
<keyword evidence="9 17" id="KW-0418">Kinase</keyword>
<sequence length="656" mass="71025">MTRLARTRHRLVGSIRVRLLFLALAPLVLLTPLLLLLGATRWSADYDKVLIANVDSDLRIAEQYLSRILSTTGDELTGVAESVEFAEAMTAPPRARESFFDAKRRALGLDFLYFAPQEQAAADWPVIARAKTGQPATAIDIFSAEQLYSLDPSLASRARVPLIDTRAAVPTDRTVEDRGMVVHSAAPVRSDNANGVLVGGILLNRNLQFIDTINALVYLNAVTGGNRQGTATLFLDDVRVSTNVRLFEDVRALGTRVSAEVRQEVLDEGRTWLDRAFVVNDWYISGYLPLRDSFGDPVGMLYVGFLEAPFAAAKHRAIITMLAAFAGIVALSAPLFLWLAKGIFAPLERMTQTMQRVGEGDLSARNGAVRASNEIGQVAGHLDDLLDQVQDRDNRLRAYASDLTTRVEERTAELQEANAKLEDTWRQLVMSEKLASIGEITAGVAHEINNPVAVIQGNLDVLRDSLGDRATDVATEIELIDAQVVRINAIVGKLLQFARPNDFAATTALDLAPVVTDCLVLVGHVLSRSGIDVLTDLPEVPQVVMGRGEMQQVVINLIVNAAQAMGESGQLHLSLAEAERHGAAGVALIVSDTGPGIPESLLDTVFDPFFTTKQAEGTGLGLSISQTLVQRAGGRISYRNRPEGGAEFTVWLPVAG</sequence>
<dbReference type="Proteomes" id="UP000541426">
    <property type="component" value="Unassembled WGS sequence"/>
</dbReference>
<dbReference type="PRINTS" id="PR00344">
    <property type="entry name" value="BCTRLSENSOR"/>
</dbReference>
<evidence type="ECO:0000256" key="9">
    <source>
        <dbReference type="ARBA" id="ARBA00022777"/>
    </source>
</evidence>
<dbReference type="SUPFAM" id="SSF103190">
    <property type="entry name" value="Sensory domain-like"/>
    <property type="match status" value="1"/>
</dbReference>
<dbReference type="SUPFAM" id="SSF55874">
    <property type="entry name" value="ATPase domain of HSP90 chaperone/DNA topoisomerase II/histidine kinase"/>
    <property type="match status" value="1"/>
</dbReference>
<dbReference type="GO" id="GO:0000155">
    <property type="term" value="F:phosphorelay sensor kinase activity"/>
    <property type="evidence" value="ECO:0007669"/>
    <property type="project" value="InterPro"/>
</dbReference>
<dbReference type="SMART" id="SM00388">
    <property type="entry name" value="HisKA"/>
    <property type="match status" value="1"/>
</dbReference>
<evidence type="ECO:0000256" key="7">
    <source>
        <dbReference type="ARBA" id="ARBA00022692"/>
    </source>
</evidence>